<dbReference type="SUPFAM" id="SSF47729">
    <property type="entry name" value="IHF-like DNA-binding proteins"/>
    <property type="match status" value="1"/>
</dbReference>
<accession>A0A0F5JDS9</accession>
<dbReference type="CDD" id="cd13832">
    <property type="entry name" value="IHF"/>
    <property type="match status" value="1"/>
</dbReference>
<proteinExistence type="inferred from homology"/>
<evidence type="ECO:0000313" key="6">
    <source>
        <dbReference type="Proteomes" id="UP000033035"/>
    </source>
</evidence>
<dbReference type="RefSeq" id="WP_028727634.1">
    <property type="nucleotide sequence ID" value="NZ_AUAE01000017.1"/>
</dbReference>
<dbReference type="HOGENOM" id="CLU_105066_3_3_10"/>
<keyword evidence="3" id="KW-0238">DNA-binding</keyword>
<dbReference type="Proteomes" id="UP000033035">
    <property type="component" value="Unassembled WGS sequence"/>
</dbReference>
<dbReference type="PANTHER" id="PTHR33175">
    <property type="entry name" value="DNA-BINDING PROTEIN HU"/>
    <property type="match status" value="1"/>
</dbReference>
<dbReference type="GO" id="GO:0005829">
    <property type="term" value="C:cytosol"/>
    <property type="evidence" value="ECO:0007669"/>
    <property type="project" value="TreeGrafter"/>
</dbReference>
<sequence length="92" mass="10463">MNKNKLESIIARKLDKPVGETHLFVNTMLESIAEALAANEEINLRNFGKLYPNRRKERLVRNPKNGVPCMLKPTLSVKFTPGKGLIDYINIK</sequence>
<dbReference type="EMBL" id="AQHW01000015">
    <property type="protein sequence ID" value="KKB55893.1"/>
    <property type="molecule type" value="Genomic_DNA"/>
</dbReference>
<comment type="caution">
    <text evidence="5">The sequence shown here is derived from an EMBL/GenBank/DDBJ whole genome shotgun (WGS) entry which is preliminary data.</text>
</comment>
<evidence type="ECO:0000313" key="5">
    <source>
        <dbReference type="EMBL" id="KKB55893.1"/>
    </source>
</evidence>
<dbReference type="PATRIC" id="fig|1203610.3.peg.3434"/>
<dbReference type="AlphaFoldDB" id="A0A0F5JDS9"/>
<evidence type="ECO:0008006" key="7">
    <source>
        <dbReference type="Google" id="ProtNLM"/>
    </source>
</evidence>
<organism evidence="5 6">
    <name type="scientific">Parabacteroides gordonii MS-1 = DSM 23371</name>
    <dbReference type="NCBI Taxonomy" id="1203610"/>
    <lineage>
        <taxon>Bacteria</taxon>
        <taxon>Pseudomonadati</taxon>
        <taxon>Bacteroidota</taxon>
        <taxon>Bacteroidia</taxon>
        <taxon>Bacteroidales</taxon>
        <taxon>Tannerellaceae</taxon>
        <taxon>Parabacteroides</taxon>
    </lineage>
</organism>
<keyword evidence="2" id="KW-0226">DNA condensation</keyword>
<protein>
    <recommendedName>
        <fullName evidence="7">Integration host factor subunit beta</fullName>
    </recommendedName>
</protein>
<comment type="similarity">
    <text evidence="1 4">Belongs to the bacterial histone-like protein family.</text>
</comment>
<evidence type="ECO:0000256" key="4">
    <source>
        <dbReference type="RuleBase" id="RU003939"/>
    </source>
</evidence>
<dbReference type="GO" id="GO:0003677">
    <property type="term" value="F:DNA binding"/>
    <property type="evidence" value="ECO:0007669"/>
    <property type="project" value="UniProtKB-KW"/>
</dbReference>
<gene>
    <name evidence="5" type="ORF">HMPREF1536_03369</name>
</gene>
<dbReference type="InterPro" id="IPR010992">
    <property type="entry name" value="IHF-like_DNA-bd_dom_sf"/>
</dbReference>
<evidence type="ECO:0000256" key="3">
    <source>
        <dbReference type="ARBA" id="ARBA00023125"/>
    </source>
</evidence>
<dbReference type="SMART" id="SM00411">
    <property type="entry name" value="BHL"/>
    <property type="match status" value="1"/>
</dbReference>
<dbReference type="Pfam" id="PF00216">
    <property type="entry name" value="Bac_DNA_binding"/>
    <property type="match status" value="1"/>
</dbReference>
<dbReference type="GO" id="GO:0030527">
    <property type="term" value="F:structural constituent of chromatin"/>
    <property type="evidence" value="ECO:0007669"/>
    <property type="project" value="InterPro"/>
</dbReference>
<keyword evidence="6" id="KW-1185">Reference proteome</keyword>
<reference evidence="5 6" key="1">
    <citation type="submission" date="2013-04" db="EMBL/GenBank/DDBJ databases">
        <title>The Genome Sequence of Parabacteroides gordonii DSM 23371.</title>
        <authorList>
            <consortium name="The Broad Institute Genomics Platform"/>
            <person name="Earl A."/>
            <person name="Ward D."/>
            <person name="Feldgarden M."/>
            <person name="Gevers D."/>
            <person name="Martens E."/>
            <person name="Sakamoto M."/>
            <person name="Benno Y."/>
            <person name="Suzuki N."/>
            <person name="Matsunaga N."/>
            <person name="Koshihara K."/>
            <person name="Seki M."/>
            <person name="Komiya H."/>
            <person name="Walker B."/>
            <person name="Young S."/>
            <person name="Zeng Q."/>
            <person name="Gargeya S."/>
            <person name="Fitzgerald M."/>
            <person name="Haas B."/>
            <person name="Abouelleil A."/>
            <person name="Allen A.W."/>
            <person name="Alvarado L."/>
            <person name="Arachchi H.M."/>
            <person name="Berlin A.M."/>
            <person name="Chapman S.B."/>
            <person name="Gainer-Dewar J."/>
            <person name="Goldberg J."/>
            <person name="Griggs A."/>
            <person name="Gujja S."/>
            <person name="Hansen M."/>
            <person name="Howarth C."/>
            <person name="Imamovic A."/>
            <person name="Ireland A."/>
            <person name="Larimer J."/>
            <person name="McCowan C."/>
            <person name="Murphy C."/>
            <person name="Pearson M."/>
            <person name="Poon T.W."/>
            <person name="Priest M."/>
            <person name="Roberts A."/>
            <person name="Saif S."/>
            <person name="Shea T."/>
            <person name="Sisk P."/>
            <person name="Sykes S."/>
            <person name="Wortman J."/>
            <person name="Nusbaum C."/>
            <person name="Birren B."/>
        </authorList>
    </citation>
    <scope>NUCLEOTIDE SEQUENCE [LARGE SCALE GENOMIC DNA]</scope>
    <source>
        <strain evidence="5 6">MS-1</strain>
    </source>
</reference>
<dbReference type="PANTHER" id="PTHR33175:SF3">
    <property type="entry name" value="DNA-BINDING PROTEIN HU-BETA"/>
    <property type="match status" value="1"/>
</dbReference>
<name>A0A0F5JDS9_9BACT</name>
<evidence type="ECO:0000256" key="1">
    <source>
        <dbReference type="ARBA" id="ARBA00010529"/>
    </source>
</evidence>
<dbReference type="GO" id="GO:0030261">
    <property type="term" value="P:chromosome condensation"/>
    <property type="evidence" value="ECO:0007669"/>
    <property type="project" value="UniProtKB-KW"/>
</dbReference>
<evidence type="ECO:0000256" key="2">
    <source>
        <dbReference type="ARBA" id="ARBA00023067"/>
    </source>
</evidence>
<dbReference type="InterPro" id="IPR000119">
    <property type="entry name" value="Hist_DNA-bd"/>
</dbReference>
<dbReference type="Gene3D" id="4.10.520.10">
    <property type="entry name" value="IHF-like DNA-binding proteins"/>
    <property type="match status" value="1"/>
</dbReference>